<reference evidence="2 3" key="1">
    <citation type="submission" date="2016-10" db="EMBL/GenBank/DDBJ databases">
        <authorList>
            <person name="de Groot N.N."/>
        </authorList>
    </citation>
    <scope>NUCLEOTIDE SEQUENCE [LARGE SCALE GENOMIC DNA]</scope>
    <source>
        <strain evidence="2 3">DSM 44908</strain>
    </source>
</reference>
<feature type="chain" id="PRO_5038617188" description="Tat (Twin-arginine translocation) pathway signal sequence" evidence="1">
    <location>
        <begin position="34"/>
        <end position="294"/>
    </location>
</feature>
<dbReference type="PROSITE" id="PS51318">
    <property type="entry name" value="TAT"/>
    <property type="match status" value="1"/>
</dbReference>
<accession>A0A1I0TRM8</accession>
<protein>
    <recommendedName>
        <fullName evidence="4">Tat (Twin-arginine translocation) pathway signal sequence</fullName>
    </recommendedName>
</protein>
<sequence length="294" mass="30677">MSQTLSRRGALRAGGFASLLAAAMAAGGGAAVAEPLGGYPDLPPWADAVLDRLLAESTDAMRGVVVMMMPAGDPYSLQQGVTATGPGPLDQRSPEAFGALIDRFVPHADQLLRPVAVALMATAADVGDPAARAAGGLPDPAVTAAVDRALGYRFTDSTFPASLLAAILLDVTAVLLDPRTVAGPFASAFANARYETKCRVFEALEAPLPELISIVDEALPQPLTGSASGVLRFFGGILLDGSAFTAWSEHDLWDRRTRVLSARPVAWDIAAYRPKGPVDGHAEFLGFHRGIDSF</sequence>
<organism evidence="2 3">
    <name type="scientific">Rhodococcoides kroppenstedtii</name>
    <dbReference type="NCBI Taxonomy" id="293050"/>
    <lineage>
        <taxon>Bacteria</taxon>
        <taxon>Bacillati</taxon>
        <taxon>Actinomycetota</taxon>
        <taxon>Actinomycetes</taxon>
        <taxon>Mycobacteriales</taxon>
        <taxon>Nocardiaceae</taxon>
        <taxon>Rhodococcoides</taxon>
    </lineage>
</organism>
<evidence type="ECO:0000256" key="1">
    <source>
        <dbReference type="SAM" id="SignalP"/>
    </source>
</evidence>
<gene>
    <name evidence="2" type="ORF">SAMN05444374_108124</name>
</gene>
<evidence type="ECO:0008006" key="4">
    <source>
        <dbReference type="Google" id="ProtNLM"/>
    </source>
</evidence>
<feature type="signal peptide" evidence="1">
    <location>
        <begin position="1"/>
        <end position="33"/>
    </location>
</feature>
<dbReference type="Proteomes" id="UP000182054">
    <property type="component" value="Unassembled WGS sequence"/>
</dbReference>
<dbReference type="AlphaFoldDB" id="A0A1I0TRM8"/>
<dbReference type="GeneID" id="85486218"/>
<proteinExistence type="predicted"/>
<dbReference type="OrthoDB" id="4167826at2"/>
<dbReference type="RefSeq" id="WP_068366180.1">
    <property type="nucleotide sequence ID" value="NZ_FOJN01000008.1"/>
</dbReference>
<keyword evidence="1" id="KW-0732">Signal</keyword>
<name>A0A1I0TRM8_9NOCA</name>
<dbReference type="EMBL" id="FOJN01000008">
    <property type="protein sequence ID" value="SFA53706.1"/>
    <property type="molecule type" value="Genomic_DNA"/>
</dbReference>
<dbReference type="InterPro" id="IPR006311">
    <property type="entry name" value="TAT_signal"/>
</dbReference>
<evidence type="ECO:0000313" key="2">
    <source>
        <dbReference type="EMBL" id="SFA53706.1"/>
    </source>
</evidence>
<evidence type="ECO:0000313" key="3">
    <source>
        <dbReference type="Proteomes" id="UP000182054"/>
    </source>
</evidence>